<sequence>MYTILFTIAAYLIGSISFAVVTSRAFGLSDPRTYGSKNPGATNVLRSGSKKAAIATLAGDCVKGWLAVWLAVHFGGRFGLDDGGVALVAIAVFLGHLWPVFFRFVGGKGVATALGVLLGLNVWLGLAVLATWLVVAYAFRYSSLAALVAAVMAPLYYGIGLGVDEKLFAVIFMSVLLLYRHASNITKLLAGKESRIGSKAAGAKASPKK</sequence>
<dbReference type="PANTHER" id="PTHR30309">
    <property type="entry name" value="INNER MEMBRANE PROTEIN YGIH"/>
    <property type="match status" value="1"/>
</dbReference>
<dbReference type="EC" id="2.3.1.275" evidence="10"/>
<comment type="subunit">
    <text evidence="10">Probably interacts with PlsX.</text>
</comment>
<dbReference type="InterPro" id="IPR003811">
    <property type="entry name" value="G3P_acylTferase_PlsY"/>
</dbReference>
<dbReference type="SMART" id="SM01207">
    <property type="entry name" value="G3P_acyltransf"/>
    <property type="match status" value="1"/>
</dbReference>
<keyword evidence="4 10" id="KW-0812">Transmembrane</keyword>
<evidence type="ECO:0000256" key="5">
    <source>
        <dbReference type="ARBA" id="ARBA00022989"/>
    </source>
</evidence>
<keyword evidence="9 10" id="KW-1208">Phospholipid metabolism</keyword>
<keyword evidence="11" id="KW-0012">Acyltransferase</keyword>
<keyword evidence="5 10" id="KW-1133">Transmembrane helix</keyword>
<proteinExistence type="inferred from homology"/>
<dbReference type="UniPathway" id="UPA00085"/>
<dbReference type="Pfam" id="PF02660">
    <property type="entry name" value="G3P_acyltransf"/>
    <property type="match status" value="1"/>
</dbReference>
<comment type="catalytic activity">
    <reaction evidence="10">
        <text>an acyl phosphate + sn-glycerol 3-phosphate = a 1-acyl-sn-glycero-3-phosphate + phosphate</text>
        <dbReference type="Rhea" id="RHEA:34075"/>
        <dbReference type="ChEBI" id="CHEBI:43474"/>
        <dbReference type="ChEBI" id="CHEBI:57597"/>
        <dbReference type="ChEBI" id="CHEBI:57970"/>
        <dbReference type="ChEBI" id="CHEBI:59918"/>
        <dbReference type="EC" id="2.3.1.275"/>
    </reaction>
</comment>
<dbReference type="AlphaFoldDB" id="A0A7Z2ZSX5"/>
<reference evidence="11 12" key="1">
    <citation type="submission" date="2020-04" db="EMBL/GenBank/DDBJ databases">
        <title>Genome sequencing of novel species.</title>
        <authorList>
            <person name="Heo J."/>
            <person name="Kim S.-J."/>
            <person name="Kim J.-S."/>
            <person name="Hong S.-B."/>
            <person name="Kwon S.-W."/>
        </authorList>
    </citation>
    <scope>NUCLEOTIDE SEQUENCE [LARGE SCALE GENOMIC DNA]</scope>
    <source>
        <strain evidence="11 12">GN2-R2</strain>
    </source>
</reference>
<dbReference type="GO" id="GO:0008654">
    <property type="term" value="P:phospholipid biosynthetic process"/>
    <property type="evidence" value="ECO:0007669"/>
    <property type="project" value="UniProtKB-UniRule"/>
</dbReference>
<accession>A0A7Z2ZSX5</accession>
<comment type="similarity">
    <text evidence="10">Belongs to the PlsY family.</text>
</comment>
<feature type="transmembrane region" description="Helical" evidence="10">
    <location>
        <begin position="141"/>
        <end position="159"/>
    </location>
</feature>
<evidence type="ECO:0000256" key="9">
    <source>
        <dbReference type="ARBA" id="ARBA00023264"/>
    </source>
</evidence>
<comment type="subcellular location">
    <subcellularLocation>
        <location evidence="10">Cell membrane</location>
        <topology evidence="10">Multi-pass membrane protein</topology>
    </subcellularLocation>
</comment>
<keyword evidence="2 10" id="KW-0444">Lipid biosynthesis</keyword>
<dbReference type="RefSeq" id="WP_170202687.1">
    <property type="nucleotide sequence ID" value="NZ_CP051685.1"/>
</dbReference>
<keyword evidence="3 10" id="KW-0808">Transferase</keyword>
<evidence type="ECO:0000256" key="2">
    <source>
        <dbReference type="ARBA" id="ARBA00022516"/>
    </source>
</evidence>
<comment type="caution">
    <text evidence="10">Lacks conserved residue(s) required for the propagation of feature annotation.</text>
</comment>
<dbReference type="PANTHER" id="PTHR30309:SF0">
    <property type="entry name" value="GLYCEROL-3-PHOSPHATE ACYLTRANSFERASE-RELATED"/>
    <property type="match status" value="1"/>
</dbReference>
<dbReference type="HAMAP" id="MF_01043">
    <property type="entry name" value="PlsY"/>
    <property type="match status" value="1"/>
</dbReference>
<organism evidence="11 12">
    <name type="scientific">Massilia forsythiae</name>
    <dbReference type="NCBI Taxonomy" id="2728020"/>
    <lineage>
        <taxon>Bacteria</taxon>
        <taxon>Pseudomonadati</taxon>
        <taxon>Pseudomonadota</taxon>
        <taxon>Betaproteobacteria</taxon>
        <taxon>Burkholderiales</taxon>
        <taxon>Oxalobacteraceae</taxon>
        <taxon>Telluria group</taxon>
        <taxon>Massilia</taxon>
    </lineage>
</organism>
<evidence type="ECO:0000256" key="3">
    <source>
        <dbReference type="ARBA" id="ARBA00022679"/>
    </source>
</evidence>
<protein>
    <recommendedName>
        <fullName evidence="10">Glycerol-3-phosphate acyltransferase</fullName>
    </recommendedName>
    <alternativeName>
        <fullName evidence="10">Acyl-PO4 G3P acyltransferase</fullName>
    </alternativeName>
    <alternativeName>
        <fullName evidence="10">Acyl-phosphate--glycerol-3-phosphate acyltransferase</fullName>
    </alternativeName>
    <alternativeName>
        <fullName evidence="10">G3P acyltransferase</fullName>
        <shortName evidence="10">GPAT</shortName>
        <ecNumber evidence="10">2.3.1.275</ecNumber>
    </alternativeName>
    <alternativeName>
        <fullName evidence="10">Lysophosphatidic acid synthase</fullName>
        <shortName evidence="10">LPA synthase</shortName>
    </alternativeName>
</protein>
<evidence type="ECO:0000256" key="1">
    <source>
        <dbReference type="ARBA" id="ARBA00022475"/>
    </source>
</evidence>
<evidence type="ECO:0000313" key="11">
    <source>
        <dbReference type="EMBL" id="QJE00655.1"/>
    </source>
</evidence>
<dbReference type="NCBIfam" id="TIGR00023">
    <property type="entry name" value="glycerol-3-phosphate 1-O-acyltransferase PlsY"/>
    <property type="match status" value="1"/>
</dbReference>
<comment type="pathway">
    <text evidence="10">Lipid metabolism; phospholipid metabolism.</text>
</comment>
<evidence type="ECO:0000256" key="4">
    <source>
        <dbReference type="ARBA" id="ARBA00022692"/>
    </source>
</evidence>
<feature type="transmembrane region" description="Helical" evidence="10">
    <location>
        <begin position="84"/>
        <end position="105"/>
    </location>
</feature>
<keyword evidence="6 10" id="KW-0443">Lipid metabolism</keyword>
<gene>
    <name evidence="10 11" type="primary">plsY</name>
    <name evidence="11" type="ORF">HH212_12015</name>
</gene>
<feature type="transmembrane region" description="Helical" evidence="10">
    <location>
        <begin position="111"/>
        <end position="134"/>
    </location>
</feature>
<evidence type="ECO:0000256" key="7">
    <source>
        <dbReference type="ARBA" id="ARBA00023136"/>
    </source>
</evidence>
<dbReference type="GO" id="GO:0005886">
    <property type="term" value="C:plasma membrane"/>
    <property type="evidence" value="ECO:0007669"/>
    <property type="project" value="UniProtKB-SubCell"/>
</dbReference>
<keyword evidence="1 10" id="KW-1003">Cell membrane</keyword>
<comment type="function">
    <text evidence="10">Catalyzes the transfer of an acyl group from acyl-phosphate (acyl-PO(4)) to glycerol-3-phosphate (G3P) to form lysophosphatidic acid (LPA). This enzyme utilizes acyl-phosphate as fatty acyl donor, but not acyl-CoA or acyl-ACP.</text>
</comment>
<keyword evidence="7 10" id="KW-0472">Membrane</keyword>
<dbReference type="EMBL" id="CP051685">
    <property type="protein sequence ID" value="QJE00655.1"/>
    <property type="molecule type" value="Genomic_DNA"/>
</dbReference>
<evidence type="ECO:0000256" key="8">
    <source>
        <dbReference type="ARBA" id="ARBA00023209"/>
    </source>
</evidence>
<keyword evidence="12" id="KW-1185">Reference proteome</keyword>
<evidence type="ECO:0000313" key="12">
    <source>
        <dbReference type="Proteomes" id="UP000502415"/>
    </source>
</evidence>
<keyword evidence="8 10" id="KW-0594">Phospholipid biosynthesis</keyword>
<dbReference type="Proteomes" id="UP000502415">
    <property type="component" value="Chromosome"/>
</dbReference>
<name>A0A7Z2ZSX5_9BURK</name>
<evidence type="ECO:0000256" key="6">
    <source>
        <dbReference type="ARBA" id="ARBA00023098"/>
    </source>
</evidence>
<dbReference type="KEGG" id="mfy:HH212_12015"/>
<dbReference type="GO" id="GO:0043772">
    <property type="term" value="F:acyl-phosphate glycerol-3-phosphate acyltransferase activity"/>
    <property type="evidence" value="ECO:0007669"/>
    <property type="project" value="UniProtKB-UniRule"/>
</dbReference>
<evidence type="ECO:0000256" key="10">
    <source>
        <dbReference type="HAMAP-Rule" id="MF_01043"/>
    </source>
</evidence>